<dbReference type="SUPFAM" id="SSF53474">
    <property type="entry name" value="alpha/beta-Hydrolases"/>
    <property type="match status" value="1"/>
</dbReference>
<evidence type="ECO:0000313" key="2">
    <source>
        <dbReference type="EMBL" id="MBB5075038.1"/>
    </source>
</evidence>
<dbReference type="GO" id="GO:0003824">
    <property type="term" value="F:catalytic activity"/>
    <property type="evidence" value="ECO:0007669"/>
    <property type="project" value="UniProtKB-ARBA"/>
</dbReference>
<dbReference type="InterPro" id="IPR050266">
    <property type="entry name" value="AB_hydrolase_sf"/>
</dbReference>
<evidence type="ECO:0000313" key="3">
    <source>
        <dbReference type="Proteomes" id="UP000568380"/>
    </source>
</evidence>
<name>A0A7W8ED56_9ACTN</name>
<protein>
    <submittedName>
        <fullName evidence="2">Pimeloyl-ACP methyl ester carboxylesterase</fullName>
    </submittedName>
</protein>
<comment type="caution">
    <text evidence="2">The sequence shown here is derived from an EMBL/GenBank/DDBJ whole genome shotgun (WGS) entry which is preliminary data.</text>
</comment>
<dbReference type="AlphaFoldDB" id="A0A7W8ED56"/>
<dbReference type="PANTHER" id="PTHR43798">
    <property type="entry name" value="MONOACYLGLYCEROL LIPASE"/>
    <property type="match status" value="1"/>
</dbReference>
<dbReference type="RefSeq" id="WP_184958003.1">
    <property type="nucleotide sequence ID" value="NZ_JACHIN010000001.1"/>
</dbReference>
<dbReference type="Proteomes" id="UP000568380">
    <property type="component" value="Unassembled WGS sequence"/>
</dbReference>
<proteinExistence type="predicted"/>
<accession>A0A7W8ED56</accession>
<gene>
    <name evidence="2" type="ORF">HNR40_000484</name>
</gene>
<dbReference type="EMBL" id="JACHIN010000001">
    <property type="protein sequence ID" value="MBB5075038.1"/>
    <property type="molecule type" value="Genomic_DNA"/>
</dbReference>
<dbReference type="Gene3D" id="3.40.50.1820">
    <property type="entry name" value="alpha/beta hydrolase"/>
    <property type="match status" value="1"/>
</dbReference>
<evidence type="ECO:0000259" key="1">
    <source>
        <dbReference type="Pfam" id="PF00561"/>
    </source>
</evidence>
<dbReference type="Pfam" id="PF00561">
    <property type="entry name" value="Abhydrolase_1"/>
    <property type="match status" value="1"/>
</dbReference>
<organism evidence="2 3">
    <name type="scientific">Nonomuraea endophytica</name>
    <dbReference type="NCBI Taxonomy" id="714136"/>
    <lineage>
        <taxon>Bacteria</taxon>
        <taxon>Bacillati</taxon>
        <taxon>Actinomycetota</taxon>
        <taxon>Actinomycetes</taxon>
        <taxon>Streptosporangiales</taxon>
        <taxon>Streptosporangiaceae</taxon>
        <taxon>Nonomuraea</taxon>
    </lineage>
</organism>
<reference evidence="2 3" key="1">
    <citation type="submission" date="2020-08" db="EMBL/GenBank/DDBJ databases">
        <title>Genomic Encyclopedia of Type Strains, Phase IV (KMG-IV): sequencing the most valuable type-strain genomes for metagenomic binning, comparative biology and taxonomic classification.</title>
        <authorList>
            <person name="Goeker M."/>
        </authorList>
    </citation>
    <scope>NUCLEOTIDE SEQUENCE [LARGE SCALE GENOMIC DNA]</scope>
    <source>
        <strain evidence="2 3">DSM 45385</strain>
    </source>
</reference>
<dbReference type="InterPro" id="IPR000073">
    <property type="entry name" value="AB_hydrolase_1"/>
</dbReference>
<sequence>MTSTTMFTADDGTALARHEFGQGEPLVCLPGGPMSASSYLGDLGGLSADRRLVMLDLRGTGGSAVPEDTSTYRCDRLVPDVEALRRHLGLERLDLLAHSAGANLAVLYTAGHPERVRSLTLITPSVFAVGLMPSGEQRRAFAMLRKDEPWFAGAHAALVNITEGRGGPDDWPAIAPFSWGRWDEAARARVVAEDALRNDDAARVYGRDAFDPPSTRAALGDFEGPVRLLAGEYDMGAMPEVVREMAGLFPRGVMAVQQGAGHFPWLDDPQAFLRFMRES</sequence>
<feature type="domain" description="AB hydrolase-1" evidence="1">
    <location>
        <begin position="25"/>
        <end position="269"/>
    </location>
</feature>
<dbReference type="InterPro" id="IPR029058">
    <property type="entry name" value="AB_hydrolase_fold"/>
</dbReference>
<keyword evidence="3" id="KW-1185">Reference proteome</keyword>